<evidence type="ECO:0000313" key="7">
    <source>
        <dbReference type="EMBL" id="NEZ55786.1"/>
    </source>
</evidence>
<dbReference type="RefSeq" id="WP_036021651.1">
    <property type="nucleotide sequence ID" value="NZ_QXHD01000004.1"/>
</dbReference>
<dbReference type="EMBL" id="QXHD01000004">
    <property type="protein sequence ID" value="NEZ55786.1"/>
    <property type="molecule type" value="Genomic_DNA"/>
</dbReference>
<feature type="transmembrane region" description="Helical" evidence="5">
    <location>
        <begin position="23"/>
        <end position="45"/>
    </location>
</feature>
<dbReference type="AlphaFoldDB" id="A0A6M0RHS3"/>
<feature type="transmembrane region" description="Helical" evidence="5">
    <location>
        <begin position="157"/>
        <end position="179"/>
    </location>
</feature>
<evidence type="ECO:0000256" key="1">
    <source>
        <dbReference type="ARBA" id="ARBA00004141"/>
    </source>
</evidence>
<sequence>MITVISNILAIYRRELQSYFASPLAYGVATIFWLLAGFLLVILVFGPQGVVAQAAFADQAGLQTTPIDLPYEFIQLYLGLLGSLALFILPALSMGLYTEERKQGTLELLATSPITNWAVALGKLLGVVTFFFTMVLPLLVLEALIVGASDPPFDMRLLFLGHGGLILLAAGVLSLGMFISSLTESTVLAAILTFALILVLFLIEGVASGIPGPLGEAISHLSLLTHYNDFIQGVFDISGLILFLSYSVLGLFLTAQSIEAFRFQRN</sequence>
<feature type="transmembrane region" description="Helical" evidence="5">
    <location>
        <begin position="186"/>
        <end position="210"/>
    </location>
</feature>
<accession>A0A6M0RHS3</accession>
<protein>
    <submittedName>
        <fullName evidence="7">ABC transporter permease</fullName>
    </submittedName>
</protein>
<gene>
    <name evidence="7" type="ORF">DXZ20_08895</name>
</gene>
<comment type="subcellular location">
    <subcellularLocation>
        <location evidence="1">Membrane</location>
        <topology evidence="1">Multi-pass membrane protein</topology>
    </subcellularLocation>
</comment>
<evidence type="ECO:0000256" key="3">
    <source>
        <dbReference type="ARBA" id="ARBA00022989"/>
    </source>
</evidence>
<comment type="caution">
    <text evidence="7">The sequence shown here is derived from an EMBL/GenBank/DDBJ whole genome shotgun (WGS) entry which is preliminary data.</text>
</comment>
<dbReference type="PANTHER" id="PTHR43471">
    <property type="entry name" value="ABC TRANSPORTER PERMEASE"/>
    <property type="match status" value="1"/>
</dbReference>
<keyword evidence="3 5" id="KW-1133">Transmembrane helix</keyword>
<organism evidence="7 8">
    <name type="scientific">Adonisia turfae CCMR0081</name>
    <dbReference type="NCBI Taxonomy" id="2292702"/>
    <lineage>
        <taxon>Bacteria</taxon>
        <taxon>Bacillati</taxon>
        <taxon>Cyanobacteriota</taxon>
        <taxon>Adonisia</taxon>
        <taxon>Adonisia turfae</taxon>
    </lineage>
</organism>
<feature type="transmembrane region" description="Helical" evidence="5">
    <location>
        <begin position="230"/>
        <end position="255"/>
    </location>
</feature>
<evidence type="ECO:0000256" key="5">
    <source>
        <dbReference type="SAM" id="Phobius"/>
    </source>
</evidence>
<dbReference type="Pfam" id="PF01061">
    <property type="entry name" value="ABC2_membrane"/>
    <property type="match status" value="1"/>
</dbReference>
<dbReference type="GO" id="GO:0140359">
    <property type="term" value="F:ABC-type transporter activity"/>
    <property type="evidence" value="ECO:0007669"/>
    <property type="project" value="InterPro"/>
</dbReference>
<keyword evidence="8" id="KW-1185">Reference proteome</keyword>
<name>A0A6M0RHS3_9CYAN</name>
<dbReference type="InterPro" id="IPR013525">
    <property type="entry name" value="ABC2_TM"/>
</dbReference>
<keyword evidence="2 5" id="KW-0812">Transmembrane</keyword>
<evidence type="ECO:0000256" key="4">
    <source>
        <dbReference type="ARBA" id="ARBA00023136"/>
    </source>
</evidence>
<evidence type="ECO:0000313" key="8">
    <source>
        <dbReference type="Proteomes" id="UP000481033"/>
    </source>
</evidence>
<keyword evidence="4 5" id="KW-0472">Membrane</keyword>
<evidence type="ECO:0000259" key="6">
    <source>
        <dbReference type="Pfam" id="PF01061"/>
    </source>
</evidence>
<reference evidence="7 8" key="1">
    <citation type="journal article" date="2020" name="Microb. Ecol.">
        <title>Ecogenomics of the Marine Benthic Filamentous Cyanobacterium Adonisia.</title>
        <authorList>
            <person name="Walter J.M."/>
            <person name="Coutinho F.H."/>
            <person name="Leomil L."/>
            <person name="Hargreaves P.I."/>
            <person name="Campeao M.E."/>
            <person name="Vieira V.V."/>
            <person name="Silva B.S."/>
            <person name="Fistarol G.O."/>
            <person name="Salomon P.S."/>
            <person name="Sawabe T."/>
            <person name="Mino S."/>
            <person name="Hosokawa M."/>
            <person name="Miyashita H."/>
            <person name="Maruyama F."/>
            <person name="van Verk M.C."/>
            <person name="Dutilh B.E."/>
            <person name="Thompson C.C."/>
            <person name="Thompson F.L."/>
        </authorList>
    </citation>
    <scope>NUCLEOTIDE SEQUENCE [LARGE SCALE GENOMIC DNA]</scope>
    <source>
        <strain evidence="7 8">CCMR0081</strain>
    </source>
</reference>
<feature type="domain" description="ABC-2 type transporter transmembrane" evidence="6">
    <location>
        <begin position="8"/>
        <end position="233"/>
    </location>
</feature>
<feature type="transmembrane region" description="Helical" evidence="5">
    <location>
        <begin position="118"/>
        <end position="145"/>
    </location>
</feature>
<dbReference type="GO" id="GO:0016020">
    <property type="term" value="C:membrane"/>
    <property type="evidence" value="ECO:0007669"/>
    <property type="project" value="UniProtKB-SubCell"/>
</dbReference>
<evidence type="ECO:0000256" key="2">
    <source>
        <dbReference type="ARBA" id="ARBA00022692"/>
    </source>
</evidence>
<dbReference type="Proteomes" id="UP000481033">
    <property type="component" value="Unassembled WGS sequence"/>
</dbReference>
<proteinExistence type="predicted"/>
<feature type="transmembrane region" description="Helical" evidence="5">
    <location>
        <begin position="74"/>
        <end position="97"/>
    </location>
</feature>